<dbReference type="InterPro" id="IPR002579">
    <property type="entry name" value="Met_Sox_Rdtase_MsrB_dom"/>
</dbReference>
<comment type="catalytic activity">
    <reaction evidence="7">
        <text>L-methionyl-[protein] + [thioredoxin]-disulfide + H2O = L-methionyl-(R)-S-oxide-[protein] + [thioredoxin]-dithiol</text>
        <dbReference type="Rhea" id="RHEA:24164"/>
        <dbReference type="Rhea" id="RHEA-COMP:10698"/>
        <dbReference type="Rhea" id="RHEA-COMP:10700"/>
        <dbReference type="Rhea" id="RHEA-COMP:12313"/>
        <dbReference type="Rhea" id="RHEA-COMP:12314"/>
        <dbReference type="ChEBI" id="CHEBI:15377"/>
        <dbReference type="ChEBI" id="CHEBI:16044"/>
        <dbReference type="ChEBI" id="CHEBI:29950"/>
        <dbReference type="ChEBI" id="CHEBI:45764"/>
        <dbReference type="ChEBI" id="CHEBI:50058"/>
        <dbReference type="EC" id="1.8.4.12"/>
    </reaction>
</comment>
<evidence type="ECO:0000256" key="2">
    <source>
        <dbReference type="ARBA" id="ARBA00007174"/>
    </source>
</evidence>
<proteinExistence type="inferred from homology"/>
<dbReference type="GO" id="GO:0005737">
    <property type="term" value="C:cytoplasm"/>
    <property type="evidence" value="ECO:0007669"/>
    <property type="project" value="TreeGrafter"/>
</dbReference>
<protein>
    <recommendedName>
        <fullName evidence="3">peptide-methionine (R)-S-oxide reductase</fullName>
        <ecNumber evidence="3">1.8.4.12</ecNumber>
    </recommendedName>
</protein>
<evidence type="ECO:0000256" key="7">
    <source>
        <dbReference type="ARBA" id="ARBA00048488"/>
    </source>
</evidence>
<dbReference type="PANTHER" id="PTHR10173">
    <property type="entry name" value="METHIONINE SULFOXIDE REDUCTASE"/>
    <property type="match status" value="1"/>
</dbReference>
<dbReference type="NCBIfam" id="TIGR00357">
    <property type="entry name" value="peptide-methionine (R)-S-oxide reductase MsrB"/>
    <property type="match status" value="1"/>
</dbReference>
<evidence type="ECO:0000256" key="6">
    <source>
        <dbReference type="ARBA" id="ARBA00023002"/>
    </source>
</evidence>
<comment type="similarity">
    <text evidence="2">Belongs to the MsrB Met sulfoxide reductase family.</text>
</comment>
<comment type="caution">
    <text evidence="9">The sequence shown here is derived from an EMBL/GenBank/DDBJ whole genome shotgun (WGS) entry which is preliminary data.</text>
</comment>
<name>A0A1G2P170_9BACT</name>
<evidence type="ECO:0000256" key="5">
    <source>
        <dbReference type="ARBA" id="ARBA00022833"/>
    </source>
</evidence>
<accession>A0A1G2P170</accession>
<keyword evidence="4" id="KW-0479">Metal-binding</keyword>
<dbReference type="FunFam" id="2.170.150.20:FF:000001">
    <property type="entry name" value="Peptide methionine sulfoxide reductase MsrB"/>
    <property type="match status" value="1"/>
</dbReference>
<dbReference type="InterPro" id="IPR011057">
    <property type="entry name" value="Mss4-like_sf"/>
</dbReference>
<dbReference type="Gene3D" id="2.170.150.20">
    <property type="entry name" value="Peptide methionine sulfoxide reductase"/>
    <property type="match status" value="1"/>
</dbReference>
<dbReference type="SUPFAM" id="SSF51316">
    <property type="entry name" value="Mss4-like"/>
    <property type="match status" value="1"/>
</dbReference>
<dbReference type="Proteomes" id="UP000177269">
    <property type="component" value="Unassembled WGS sequence"/>
</dbReference>
<evidence type="ECO:0000259" key="8">
    <source>
        <dbReference type="PROSITE" id="PS51790"/>
    </source>
</evidence>
<sequence>MEEKNLPKSDTEWKEKMTEEEYRVMREKGTEAPYSGKYVHENKDGTYACAACGNHLFSSKAKFDSGTGWPSFDEALPGSITEREDRSLGMARTEIVCAKCGSHLGHVFNDGPTNTGKRYCMNSVCLDLRAHPRSNHQI</sequence>
<dbReference type="GO" id="GO:0033743">
    <property type="term" value="F:peptide-methionine (R)-S-oxide reductase activity"/>
    <property type="evidence" value="ECO:0007669"/>
    <property type="project" value="UniProtKB-EC"/>
</dbReference>
<dbReference type="GO" id="GO:0006979">
    <property type="term" value="P:response to oxidative stress"/>
    <property type="evidence" value="ECO:0007669"/>
    <property type="project" value="InterPro"/>
</dbReference>
<evidence type="ECO:0000313" key="9">
    <source>
        <dbReference type="EMBL" id="OHA41362.1"/>
    </source>
</evidence>
<organism evidence="9 10">
    <name type="scientific">Candidatus Taylorbacteria bacterium RIFCSPLOWO2_12_FULL_43_20</name>
    <dbReference type="NCBI Taxonomy" id="1802332"/>
    <lineage>
        <taxon>Bacteria</taxon>
        <taxon>Candidatus Tayloriibacteriota</taxon>
    </lineage>
</organism>
<keyword evidence="6" id="KW-0560">Oxidoreductase</keyword>
<reference evidence="9 10" key="1">
    <citation type="journal article" date="2016" name="Nat. Commun.">
        <title>Thousands of microbial genomes shed light on interconnected biogeochemical processes in an aquifer system.</title>
        <authorList>
            <person name="Anantharaman K."/>
            <person name="Brown C.T."/>
            <person name="Hug L.A."/>
            <person name="Sharon I."/>
            <person name="Castelle C.J."/>
            <person name="Probst A.J."/>
            <person name="Thomas B.C."/>
            <person name="Singh A."/>
            <person name="Wilkins M.J."/>
            <person name="Karaoz U."/>
            <person name="Brodie E.L."/>
            <person name="Williams K.H."/>
            <person name="Hubbard S.S."/>
            <person name="Banfield J.F."/>
        </authorList>
    </citation>
    <scope>NUCLEOTIDE SEQUENCE [LARGE SCALE GENOMIC DNA]</scope>
</reference>
<dbReference type="EMBL" id="MHSK01000035">
    <property type="protein sequence ID" value="OHA41362.1"/>
    <property type="molecule type" value="Genomic_DNA"/>
</dbReference>
<evidence type="ECO:0000313" key="10">
    <source>
        <dbReference type="Proteomes" id="UP000177269"/>
    </source>
</evidence>
<feature type="domain" description="MsrB" evidence="8">
    <location>
        <begin position="10"/>
        <end position="131"/>
    </location>
</feature>
<dbReference type="Pfam" id="PF01641">
    <property type="entry name" value="SelR"/>
    <property type="match status" value="1"/>
</dbReference>
<dbReference type="EC" id="1.8.4.12" evidence="3"/>
<dbReference type="GO" id="GO:0046872">
    <property type="term" value="F:metal ion binding"/>
    <property type="evidence" value="ECO:0007669"/>
    <property type="project" value="UniProtKB-KW"/>
</dbReference>
<dbReference type="InterPro" id="IPR028427">
    <property type="entry name" value="Met_Sox_Rdtase_MsrB"/>
</dbReference>
<keyword evidence="5" id="KW-0862">Zinc</keyword>
<dbReference type="AlphaFoldDB" id="A0A1G2P170"/>
<gene>
    <name evidence="9" type="ORF">A3G52_04935</name>
</gene>
<evidence type="ECO:0000256" key="1">
    <source>
        <dbReference type="ARBA" id="ARBA00001947"/>
    </source>
</evidence>
<dbReference type="PANTHER" id="PTHR10173:SF52">
    <property type="entry name" value="METHIONINE-R-SULFOXIDE REDUCTASE B1"/>
    <property type="match status" value="1"/>
</dbReference>
<comment type="cofactor">
    <cofactor evidence="1">
        <name>Zn(2+)</name>
        <dbReference type="ChEBI" id="CHEBI:29105"/>
    </cofactor>
</comment>
<dbReference type="PROSITE" id="PS51790">
    <property type="entry name" value="MSRB"/>
    <property type="match status" value="1"/>
</dbReference>
<evidence type="ECO:0000256" key="3">
    <source>
        <dbReference type="ARBA" id="ARBA00012499"/>
    </source>
</evidence>
<evidence type="ECO:0000256" key="4">
    <source>
        <dbReference type="ARBA" id="ARBA00022723"/>
    </source>
</evidence>
<dbReference type="GO" id="GO:0030091">
    <property type="term" value="P:protein repair"/>
    <property type="evidence" value="ECO:0007669"/>
    <property type="project" value="InterPro"/>
</dbReference>